<name>A0A212K919_9FIRM</name>
<proteinExistence type="predicted"/>
<protein>
    <submittedName>
        <fullName evidence="1">Uncharacterized protein</fullName>
    </submittedName>
</protein>
<dbReference type="EMBL" id="FLUN01000001">
    <property type="protein sequence ID" value="SBW08193.1"/>
    <property type="molecule type" value="Genomic_DNA"/>
</dbReference>
<dbReference type="AlphaFoldDB" id="A0A212K919"/>
<reference evidence="1" key="1">
    <citation type="submission" date="2016-04" db="EMBL/GenBank/DDBJ databases">
        <authorList>
            <person name="Evans L.H."/>
            <person name="Alamgir A."/>
            <person name="Owens N."/>
            <person name="Weber N.D."/>
            <person name="Virtaneva K."/>
            <person name="Barbian K."/>
            <person name="Babar A."/>
            <person name="Rosenke K."/>
        </authorList>
    </citation>
    <scope>NUCLEOTIDE SEQUENCE</scope>
    <source>
        <strain evidence="1">86</strain>
    </source>
</reference>
<evidence type="ECO:0000313" key="1">
    <source>
        <dbReference type="EMBL" id="SBW08193.1"/>
    </source>
</evidence>
<gene>
    <name evidence="1" type="ORF">KL86CLO1_12413</name>
</gene>
<accession>A0A212K919</accession>
<organism evidence="1">
    <name type="scientific">uncultured Eubacteriales bacterium</name>
    <dbReference type="NCBI Taxonomy" id="172733"/>
    <lineage>
        <taxon>Bacteria</taxon>
        <taxon>Bacillati</taxon>
        <taxon>Bacillota</taxon>
        <taxon>Clostridia</taxon>
        <taxon>Eubacteriales</taxon>
        <taxon>environmental samples</taxon>
    </lineage>
</organism>
<sequence length="203" mass="22112">MSAFLGPIHHWLYNKIQLQEELISEILLTAAREGWDILSVEGISADGVNPALPSLDSSIDLGNIHGWLQWQIGLSEAKYAQLVTGLLGGGPERILVLEKAAYAFGQRHSIDTQADPAAAYQALNDSLLDGMPCDHVNQITTQGEGSLSWQRTERLHDVYWNQAGGDAEVYYTLRSWLIAGMLDGSSVSFLSVGDGAFELRKGA</sequence>